<sequence>MQRLRTLSLTCLLLALMLCQHSLKAEDEPKVEESAAESEILKSVPNNLFLSGYIEQSPSPNRNRLTTLLSEIVIPSGLAYLTSYGFSYAG</sequence>
<feature type="non-terminal residue" evidence="2">
    <location>
        <position position="90"/>
    </location>
</feature>
<evidence type="ECO:0000313" key="3">
    <source>
        <dbReference type="Proteomes" id="UP001203338"/>
    </source>
</evidence>
<name>A0ABT0PLB4_9GAMM</name>
<feature type="signal peptide" evidence="1">
    <location>
        <begin position="1"/>
        <end position="25"/>
    </location>
</feature>
<evidence type="ECO:0000313" key="2">
    <source>
        <dbReference type="EMBL" id="MCL6271522.1"/>
    </source>
</evidence>
<keyword evidence="3" id="KW-1185">Reference proteome</keyword>
<accession>A0ABT0PLB4</accession>
<protein>
    <submittedName>
        <fullName evidence="2">Uncharacterized protein</fullName>
    </submittedName>
</protein>
<evidence type="ECO:0000256" key="1">
    <source>
        <dbReference type="SAM" id="SignalP"/>
    </source>
</evidence>
<dbReference type="RefSeq" id="WP_249701139.1">
    <property type="nucleotide sequence ID" value="NZ_JAMFLX010000026.1"/>
</dbReference>
<organism evidence="2 3">
    <name type="scientific">Parendozoicomonas callyspongiae</name>
    <dbReference type="NCBI Taxonomy" id="2942213"/>
    <lineage>
        <taxon>Bacteria</taxon>
        <taxon>Pseudomonadati</taxon>
        <taxon>Pseudomonadota</taxon>
        <taxon>Gammaproteobacteria</taxon>
        <taxon>Oceanospirillales</taxon>
        <taxon>Endozoicomonadaceae</taxon>
        <taxon>Parendozoicomonas</taxon>
    </lineage>
</organism>
<reference evidence="2 3" key="1">
    <citation type="submission" date="2022-05" db="EMBL/GenBank/DDBJ databases">
        <authorList>
            <person name="Park J.-S."/>
        </authorList>
    </citation>
    <scope>NUCLEOTIDE SEQUENCE [LARGE SCALE GENOMIC DNA]</scope>
    <source>
        <strain evidence="2 3">2012CJ34-2</strain>
    </source>
</reference>
<proteinExistence type="predicted"/>
<comment type="caution">
    <text evidence="2">The sequence shown here is derived from an EMBL/GenBank/DDBJ whole genome shotgun (WGS) entry which is preliminary data.</text>
</comment>
<dbReference type="EMBL" id="JAMFLX010000026">
    <property type="protein sequence ID" value="MCL6271522.1"/>
    <property type="molecule type" value="Genomic_DNA"/>
</dbReference>
<dbReference type="Proteomes" id="UP001203338">
    <property type="component" value="Unassembled WGS sequence"/>
</dbReference>
<gene>
    <name evidence="2" type="ORF">M3P05_16525</name>
</gene>
<feature type="chain" id="PRO_5046116781" evidence="1">
    <location>
        <begin position="26"/>
        <end position="90"/>
    </location>
</feature>
<keyword evidence="1" id="KW-0732">Signal</keyword>